<keyword evidence="2" id="KW-1185">Reference proteome</keyword>
<gene>
    <name evidence="1" type="ORF">LAZ67_5002559</name>
</gene>
<accession>A0ABY6KHK0</accession>
<protein>
    <submittedName>
        <fullName evidence="1">Uncharacterized protein</fullName>
    </submittedName>
</protein>
<evidence type="ECO:0000313" key="1">
    <source>
        <dbReference type="EMBL" id="UYV67944.1"/>
    </source>
</evidence>
<name>A0ABY6KHK0_9ARAC</name>
<proteinExistence type="predicted"/>
<evidence type="ECO:0000313" key="2">
    <source>
        <dbReference type="Proteomes" id="UP001235939"/>
    </source>
</evidence>
<organism evidence="1 2">
    <name type="scientific">Cordylochernes scorpioides</name>
    <dbReference type="NCBI Taxonomy" id="51811"/>
    <lineage>
        <taxon>Eukaryota</taxon>
        <taxon>Metazoa</taxon>
        <taxon>Ecdysozoa</taxon>
        <taxon>Arthropoda</taxon>
        <taxon>Chelicerata</taxon>
        <taxon>Arachnida</taxon>
        <taxon>Pseudoscorpiones</taxon>
        <taxon>Cheliferoidea</taxon>
        <taxon>Chernetidae</taxon>
        <taxon>Cordylochernes</taxon>
    </lineage>
</organism>
<dbReference type="Proteomes" id="UP001235939">
    <property type="component" value="Chromosome 05"/>
</dbReference>
<dbReference type="EMBL" id="CP092867">
    <property type="protein sequence ID" value="UYV67944.1"/>
    <property type="molecule type" value="Genomic_DNA"/>
</dbReference>
<sequence>MATSKETVKSKILKRSRTPRRIIFTKEVNETLEELKGVSFDEYLLSGKIYFIVQYYQQLKEYDEKIENELVNAEDYDEEAVMKELESNAKYAKMYGDIQIRIKVKALRRTMLKLLNMELPCFDGGLENWISWWSRFKKIH</sequence>
<reference evidence="1 2" key="1">
    <citation type="submission" date="2022-01" db="EMBL/GenBank/DDBJ databases">
        <title>A chromosomal length assembly of Cordylochernes scorpioides.</title>
        <authorList>
            <person name="Zeh D."/>
            <person name="Zeh J."/>
        </authorList>
    </citation>
    <scope>NUCLEOTIDE SEQUENCE [LARGE SCALE GENOMIC DNA]</scope>
    <source>
        <strain evidence="1">IN4F17</strain>
        <tissue evidence="1">Whole Body</tissue>
    </source>
</reference>